<reference evidence="3" key="2">
    <citation type="submission" date="2016-05" db="EMBL/GenBank/DDBJ databases">
        <authorList>
            <person name="Lavstsen T."/>
            <person name="Jespersen J.S."/>
        </authorList>
    </citation>
    <scope>NUCLEOTIDE SEQUENCE [LARGE SCALE GENOMIC DNA]</scope>
    <source>
        <strain evidence="3">U25</strain>
    </source>
</reference>
<gene>
    <name evidence="3" type="ORF">A7X95_02775</name>
    <name evidence="2" type="ORF">T478_0985</name>
</gene>
<organism evidence="2 4">
    <name type="scientific">Candidatus Nitrosopelagicus brevis</name>
    <dbReference type="NCBI Taxonomy" id="1410606"/>
    <lineage>
        <taxon>Archaea</taxon>
        <taxon>Nitrososphaerota</taxon>
    </lineage>
</organism>
<accession>A0A0A7UYQ9</accession>
<evidence type="ECO:0000313" key="2">
    <source>
        <dbReference type="EMBL" id="AJA91949.1"/>
    </source>
</evidence>
<evidence type="ECO:0000313" key="5">
    <source>
        <dbReference type="Proteomes" id="UP000241022"/>
    </source>
</evidence>
<proteinExistence type="predicted"/>
<keyword evidence="5" id="KW-1185">Reference proteome</keyword>
<dbReference type="Proteomes" id="UP000241022">
    <property type="component" value="Unassembled WGS sequence"/>
</dbReference>
<dbReference type="InterPro" id="IPR007560">
    <property type="entry name" value="Restrct_endonuc_IV_Mrr"/>
</dbReference>
<evidence type="ECO:0000259" key="1">
    <source>
        <dbReference type="Pfam" id="PF04471"/>
    </source>
</evidence>
<dbReference type="GO" id="GO:0004519">
    <property type="term" value="F:endonuclease activity"/>
    <property type="evidence" value="ECO:0007669"/>
    <property type="project" value="UniProtKB-KW"/>
</dbReference>
<protein>
    <submittedName>
        <fullName evidence="2">Restriction endonuclease</fullName>
    </submittedName>
</protein>
<dbReference type="HOGENOM" id="CLU_107015_0_0_2"/>
<dbReference type="GeneID" id="24816870"/>
<dbReference type="EMBL" id="LXWN01000001">
    <property type="protein sequence ID" value="PTL88206.1"/>
    <property type="molecule type" value="Genomic_DNA"/>
</dbReference>
<reference evidence="2 4" key="1">
    <citation type="journal article" date="2015" name="Proc. Natl. Acad. Sci. U.S.A.">
        <title>Genomic and proteomic characterization of "Candidatus Nitrosopelagicus brevis": An ammonia-oxidizing archaeon from the open ocean.</title>
        <authorList>
            <person name="Santoro A.E."/>
            <person name="Dupont C.L."/>
            <person name="Richter R.A."/>
            <person name="Craig M.T."/>
            <person name="Carini P."/>
            <person name="McIlvin M.R."/>
            <person name="Yang Y."/>
            <person name="Orsi W.D."/>
            <person name="Moran D.M."/>
            <person name="Saito M.A."/>
        </authorList>
    </citation>
    <scope>NUCLEOTIDE SEQUENCE [LARGE SCALE GENOMIC DNA]</scope>
    <source>
        <strain evidence="2">CN25</strain>
        <strain evidence="4">V2</strain>
    </source>
</reference>
<evidence type="ECO:0000313" key="4">
    <source>
        <dbReference type="Proteomes" id="UP000030944"/>
    </source>
</evidence>
<keyword evidence="2" id="KW-0255">Endonuclease</keyword>
<keyword evidence="2" id="KW-0378">Hydrolase</keyword>
<dbReference type="SUPFAM" id="SSF52980">
    <property type="entry name" value="Restriction endonuclease-like"/>
    <property type="match status" value="1"/>
</dbReference>
<dbReference type="RefSeq" id="WP_048105556.1">
    <property type="nucleotide sequence ID" value="NZ_CP007026.1"/>
</dbReference>
<name>A0A0A7UYQ9_9ARCH</name>
<dbReference type="AlphaFoldDB" id="A0A0A7UYQ9"/>
<dbReference type="GO" id="GO:0009307">
    <property type="term" value="P:DNA restriction-modification system"/>
    <property type="evidence" value="ECO:0007669"/>
    <property type="project" value="InterPro"/>
</dbReference>
<reference evidence="5" key="3">
    <citation type="submission" date="2016-05" db="EMBL/GenBank/DDBJ databases">
        <authorList>
            <person name="Dupont C."/>
            <person name="Santoro A."/>
        </authorList>
    </citation>
    <scope>NUCLEOTIDE SEQUENCE [LARGE SCALE GENOMIC DNA]</scope>
    <source>
        <strain evidence="5">U25</strain>
    </source>
</reference>
<evidence type="ECO:0000313" key="3">
    <source>
        <dbReference type="EMBL" id="PTL88206.1"/>
    </source>
</evidence>
<dbReference type="KEGG" id="nbv:T478_0985"/>
<dbReference type="InterPro" id="IPR011335">
    <property type="entry name" value="Restrct_endonuc-II-like"/>
</dbReference>
<reference evidence="3 5" key="4">
    <citation type="submission" date="2018-04" db="EMBL/GenBank/DDBJ databases">
        <title>Transcriptomics of ammonia oxidizing archaea.</title>
        <authorList>
            <person name="Carini P."/>
        </authorList>
    </citation>
    <scope>NUCLEOTIDE SEQUENCE [LARGE SCALE GENOMIC DNA]</scope>
    <source>
        <strain evidence="3 5">U25</strain>
    </source>
</reference>
<dbReference type="Pfam" id="PF04471">
    <property type="entry name" value="Mrr_cat"/>
    <property type="match status" value="1"/>
</dbReference>
<feature type="domain" description="Restriction endonuclease type IV Mrr" evidence="1">
    <location>
        <begin position="83"/>
        <end position="166"/>
    </location>
</feature>
<dbReference type="GO" id="GO:0003677">
    <property type="term" value="F:DNA binding"/>
    <property type="evidence" value="ECO:0007669"/>
    <property type="project" value="InterPro"/>
</dbReference>
<dbReference type="Proteomes" id="UP000030944">
    <property type="component" value="Chromosome"/>
</dbReference>
<dbReference type="EMBL" id="CP007026">
    <property type="protein sequence ID" value="AJA91949.1"/>
    <property type="molecule type" value="Genomic_DNA"/>
</dbReference>
<dbReference type="OrthoDB" id="31536at2157"/>
<keyword evidence="2" id="KW-0540">Nuclease</keyword>
<sequence>MNPKLAVKGINGIIEGGISVTDFAVVTELDEISAKELLYTLVQNGIGAWNDDLVDFDIPHDRLQTALFAITLGATIEDVSEYLTWRDFEAITGIILEENGFDVTKNLVLTKPRMEIDVIGKKMNLALLIDCKHWKTMSKSALDEIVKKQIERVKRYVADEDITALPVIVTLHQEGTQLVENVPIVPIMKLPSFLDEFVGNLGSLKSIEK</sequence>